<evidence type="ECO:0000256" key="4">
    <source>
        <dbReference type="ARBA" id="ARBA00022801"/>
    </source>
</evidence>
<dbReference type="CDD" id="cd14792">
    <property type="entry name" value="GH27"/>
    <property type="match status" value="1"/>
</dbReference>
<evidence type="ECO:0000256" key="10">
    <source>
        <dbReference type="RuleBase" id="RU361168"/>
    </source>
</evidence>
<dbReference type="STRING" id="400727.A0A2T7PNY7"/>
<dbReference type="SUPFAM" id="SSF51445">
    <property type="entry name" value="(Trans)glycosidases"/>
    <property type="match status" value="1"/>
</dbReference>
<dbReference type="InterPro" id="IPR013785">
    <property type="entry name" value="Aldolase_TIM"/>
</dbReference>
<dbReference type="AlphaFoldDB" id="A0A2T7PNY7"/>
<evidence type="ECO:0000256" key="6">
    <source>
        <dbReference type="ARBA" id="ARBA00023157"/>
    </source>
</evidence>
<dbReference type="GO" id="GO:0004557">
    <property type="term" value="F:alpha-galactosidase activity"/>
    <property type="evidence" value="ECO:0007669"/>
    <property type="project" value="TreeGrafter"/>
</dbReference>
<accession>A0A2T7PNY7</accession>
<reference evidence="12 13" key="1">
    <citation type="submission" date="2018-04" db="EMBL/GenBank/DDBJ databases">
        <title>The genome of golden apple snail Pomacea canaliculata provides insight into stress tolerance and invasive adaptation.</title>
        <authorList>
            <person name="Liu C."/>
            <person name="Liu B."/>
            <person name="Ren Y."/>
            <person name="Zhang Y."/>
            <person name="Wang H."/>
            <person name="Li S."/>
            <person name="Jiang F."/>
            <person name="Yin L."/>
            <person name="Zhang G."/>
            <person name="Qian W."/>
            <person name="Fan W."/>
        </authorList>
    </citation>
    <scope>NUCLEOTIDE SEQUENCE [LARGE SCALE GENOMIC DNA]</scope>
    <source>
        <strain evidence="12">SZHN2017</strain>
        <tissue evidence="12">Muscle</tissue>
    </source>
</reference>
<evidence type="ECO:0000256" key="11">
    <source>
        <dbReference type="SAM" id="SignalP"/>
    </source>
</evidence>
<evidence type="ECO:0000256" key="2">
    <source>
        <dbReference type="ARBA" id="ARBA00009743"/>
    </source>
</evidence>
<keyword evidence="13" id="KW-1185">Reference proteome</keyword>
<sequence>MIPLVLMAVALGITQALDNGLARTPPMGWLSWERFRCNVDCEKDPENCISERLFKKMADLMVSEGYRDAGYTYLCIDDCWAAMEREPNGSLVADPKRFPSGIRALADYVHAKGLKLGIYGDFGRKTCGGYPGSEFYLQQDAETFASWQVDLLKLDGCQSEPTDDDIGYPVMEFYLNRTGRPILFSCSWPVYQMEHNMTTNYTSVAHTCNTWRNYEDIQDSFDSVLDILDFWGNNSGDFLNLTGPGSFSDPDMLIIGNFGLSPGQERIQMGMWALLAAPLYMSVDLRSIRRESKELLQNKRVIALNNDKLGYPARRVLHAGRFQVWRKMLSTPGAYALGVVNSSDEGCPTC</sequence>
<dbReference type="GO" id="GO:0016020">
    <property type="term" value="C:membrane"/>
    <property type="evidence" value="ECO:0007669"/>
    <property type="project" value="GOC"/>
</dbReference>
<gene>
    <name evidence="12" type="ORF">C0Q70_06413</name>
</gene>
<evidence type="ECO:0000256" key="3">
    <source>
        <dbReference type="ARBA" id="ARBA00011738"/>
    </source>
</evidence>
<dbReference type="InterPro" id="IPR002241">
    <property type="entry name" value="Glyco_hydro_27"/>
</dbReference>
<dbReference type="Gene3D" id="3.20.20.70">
    <property type="entry name" value="Aldolase class I"/>
    <property type="match status" value="1"/>
</dbReference>
<dbReference type="GO" id="GO:0009311">
    <property type="term" value="P:oligosaccharide metabolic process"/>
    <property type="evidence" value="ECO:0007669"/>
    <property type="project" value="TreeGrafter"/>
</dbReference>
<dbReference type="OrthoDB" id="5795902at2759"/>
<dbReference type="EC" id="3.2.1.-" evidence="10"/>
<evidence type="ECO:0000256" key="1">
    <source>
        <dbReference type="ARBA" id="ARBA00004371"/>
    </source>
</evidence>
<name>A0A2T7PNY7_POMCA</name>
<comment type="similarity">
    <text evidence="2 10">Belongs to the glycosyl hydrolase 27 family.</text>
</comment>
<dbReference type="FunFam" id="3.20.20.70:FF:000070">
    <property type="entry name" value="Alpha-galactosidase"/>
    <property type="match status" value="1"/>
</dbReference>
<evidence type="ECO:0000256" key="7">
    <source>
        <dbReference type="ARBA" id="ARBA00023180"/>
    </source>
</evidence>
<protein>
    <recommendedName>
        <fullName evidence="10">Alpha-galactosidase</fullName>
        <ecNumber evidence="10">3.2.1.-</ecNumber>
    </recommendedName>
</protein>
<feature type="signal peptide" evidence="11">
    <location>
        <begin position="1"/>
        <end position="16"/>
    </location>
</feature>
<comment type="caution">
    <text evidence="12">The sequence shown here is derived from an EMBL/GenBank/DDBJ whole genome shotgun (WGS) entry which is preliminary data.</text>
</comment>
<dbReference type="EMBL" id="PZQS01000003">
    <property type="protein sequence ID" value="PVD35132.1"/>
    <property type="molecule type" value="Genomic_DNA"/>
</dbReference>
<dbReference type="Pfam" id="PF16499">
    <property type="entry name" value="Melibiase_2"/>
    <property type="match status" value="1"/>
</dbReference>
<keyword evidence="8" id="KW-0458">Lysosome</keyword>
<evidence type="ECO:0000256" key="9">
    <source>
        <dbReference type="ARBA" id="ARBA00023295"/>
    </source>
</evidence>
<keyword evidence="5" id="KW-0443">Lipid metabolism</keyword>
<dbReference type="GO" id="GO:0019377">
    <property type="term" value="P:glycolipid catabolic process"/>
    <property type="evidence" value="ECO:0007669"/>
    <property type="project" value="UniProtKB-ARBA"/>
</dbReference>
<evidence type="ECO:0000256" key="8">
    <source>
        <dbReference type="ARBA" id="ARBA00023228"/>
    </source>
</evidence>
<dbReference type="GO" id="GO:0005764">
    <property type="term" value="C:lysosome"/>
    <property type="evidence" value="ECO:0007669"/>
    <property type="project" value="UniProtKB-SubCell"/>
</dbReference>
<proteinExistence type="inferred from homology"/>
<dbReference type="GO" id="GO:0016139">
    <property type="term" value="P:glycoside catabolic process"/>
    <property type="evidence" value="ECO:0007669"/>
    <property type="project" value="TreeGrafter"/>
</dbReference>
<dbReference type="PANTHER" id="PTHR11452">
    <property type="entry name" value="ALPHA-GALACTOSIDASE/ALPHA-N-ACETYLGALACTOSAMINIDASE"/>
    <property type="match status" value="1"/>
</dbReference>
<comment type="subunit">
    <text evidence="3 10">Homodimer.</text>
</comment>
<keyword evidence="6 10" id="KW-1015">Disulfide bond</keyword>
<dbReference type="PRINTS" id="PR00740">
    <property type="entry name" value="GLHYDRLASE27"/>
</dbReference>
<evidence type="ECO:0000256" key="5">
    <source>
        <dbReference type="ARBA" id="ARBA00023098"/>
    </source>
</evidence>
<evidence type="ECO:0000313" key="12">
    <source>
        <dbReference type="EMBL" id="PVD35132.1"/>
    </source>
</evidence>
<dbReference type="Proteomes" id="UP000245119">
    <property type="component" value="Linkage Group LG3"/>
</dbReference>
<dbReference type="PANTHER" id="PTHR11452:SF83">
    <property type="entry name" value="ALPHA-GALACTOSIDASE"/>
    <property type="match status" value="1"/>
</dbReference>
<keyword evidence="11" id="KW-0732">Signal</keyword>
<organism evidence="12 13">
    <name type="scientific">Pomacea canaliculata</name>
    <name type="common">Golden apple snail</name>
    <dbReference type="NCBI Taxonomy" id="400727"/>
    <lineage>
        <taxon>Eukaryota</taxon>
        <taxon>Metazoa</taxon>
        <taxon>Spiralia</taxon>
        <taxon>Lophotrochozoa</taxon>
        <taxon>Mollusca</taxon>
        <taxon>Gastropoda</taxon>
        <taxon>Caenogastropoda</taxon>
        <taxon>Architaenioglossa</taxon>
        <taxon>Ampullarioidea</taxon>
        <taxon>Ampullariidae</taxon>
        <taxon>Pomacea</taxon>
    </lineage>
</organism>
<keyword evidence="7" id="KW-0325">Glycoprotein</keyword>
<keyword evidence="4 10" id="KW-0378">Hydrolase</keyword>
<keyword evidence="9 10" id="KW-0326">Glycosidase</keyword>
<feature type="chain" id="PRO_5015493729" description="Alpha-galactosidase" evidence="11">
    <location>
        <begin position="17"/>
        <end position="350"/>
    </location>
</feature>
<evidence type="ECO:0000313" key="13">
    <source>
        <dbReference type="Proteomes" id="UP000245119"/>
    </source>
</evidence>
<dbReference type="InterPro" id="IPR017853">
    <property type="entry name" value="GH"/>
</dbReference>
<comment type="subcellular location">
    <subcellularLocation>
        <location evidence="1">Lysosome</location>
    </subcellularLocation>
</comment>